<accession>A0A4V1IYJ0</accession>
<name>A0A4V1IYJ0_9FUNG</name>
<dbReference type="OrthoDB" id="5985073at2759"/>
<sequence>MAFSSKFCLIALVALMAVTAISAVPSPSPDGVGWLVKREEEGQGGNGTDNTDSDGGGDSANKDPVVVKDIKYEIIAFPAEYENSAEKVNITDPDGKILAKNAPKAFKIAFIQEMNGYINGKLLSAVSCSTGIPGVCAVTLESSPDIPYGFTHQDRPLNPFVSFFSDDLPVGSVYKVDELINKTISGSKMKHNGCIRVDEDCNWGHGCKSGSGTLLVGTMRNYKEVAQLNLEGYTLHKSSESECPLQDYLKDDPLLTAAPGSAVVKGM</sequence>
<protein>
    <submittedName>
        <fullName evidence="3">Uncharacterized protein</fullName>
    </submittedName>
</protein>
<keyword evidence="2" id="KW-0732">Signal</keyword>
<evidence type="ECO:0000256" key="1">
    <source>
        <dbReference type="SAM" id="MobiDB-lite"/>
    </source>
</evidence>
<organism evidence="3 4">
    <name type="scientific">Piptocephalis cylindrospora</name>
    <dbReference type="NCBI Taxonomy" id="1907219"/>
    <lineage>
        <taxon>Eukaryota</taxon>
        <taxon>Fungi</taxon>
        <taxon>Fungi incertae sedis</taxon>
        <taxon>Zoopagomycota</taxon>
        <taxon>Zoopagomycotina</taxon>
        <taxon>Zoopagomycetes</taxon>
        <taxon>Zoopagales</taxon>
        <taxon>Piptocephalidaceae</taxon>
        <taxon>Piptocephalis</taxon>
    </lineage>
</organism>
<dbReference type="Proteomes" id="UP000267251">
    <property type="component" value="Unassembled WGS sequence"/>
</dbReference>
<keyword evidence="4" id="KW-1185">Reference proteome</keyword>
<gene>
    <name evidence="3" type="ORF">BJ684DRAFT_14956</name>
</gene>
<dbReference type="EMBL" id="KZ987797">
    <property type="protein sequence ID" value="RKP14729.1"/>
    <property type="molecule type" value="Genomic_DNA"/>
</dbReference>
<evidence type="ECO:0000313" key="4">
    <source>
        <dbReference type="Proteomes" id="UP000267251"/>
    </source>
</evidence>
<feature type="signal peptide" evidence="2">
    <location>
        <begin position="1"/>
        <end position="23"/>
    </location>
</feature>
<proteinExistence type="predicted"/>
<dbReference type="AlphaFoldDB" id="A0A4V1IYJ0"/>
<evidence type="ECO:0000313" key="3">
    <source>
        <dbReference type="EMBL" id="RKP14729.1"/>
    </source>
</evidence>
<reference evidence="4" key="1">
    <citation type="journal article" date="2018" name="Nat. Microbiol.">
        <title>Leveraging single-cell genomics to expand the fungal tree of life.</title>
        <authorList>
            <person name="Ahrendt S.R."/>
            <person name="Quandt C.A."/>
            <person name="Ciobanu D."/>
            <person name="Clum A."/>
            <person name="Salamov A."/>
            <person name="Andreopoulos B."/>
            <person name="Cheng J.F."/>
            <person name="Woyke T."/>
            <person name="Pelin A."/>
            <person name="Henrissat B."/>
            <person name="Reynolds N.K."/>
            <person name="Benny G.L."/>
            <person name="Smith M.E."/>
            <person name="James T.Y."/>
            <person name="Grigoriev I.V."/>
        </authorList>
    </citation>
    <scope>NUCLEOTIDE SEQUENCE [LARGE SCALE GENOMIC DNA]</scope>
</reference>
<feature type="region of interest" description="Disordered" evidence="1">
    <location>
        <begin position="39"/>
        <end position="61"/>
    </location>
</feature>
<evidence type="ECO:0000256" key="2">
    <source>
        <dbReference type="SAM" id="SignalP"/>
    </source>
</evidence>
<feature type="chain" id="PRO_5020799698" evidence="2">
    <location>
        <begin position="24"/>
        <end position="267"/>
    </location>
</feature>